<evidence type="ECO:0000313" key="8">
    <source>
        <dbReference type="EMBL" id="RZO28082.1"/>
    </source>
</evidence>
<name>A0A520N3K9_9GAMM</name>
<dbReference type="Pfam" id="PF14748">
    <property type="entry name" value="P5CR_dimer"/>
    <property type="match status" value="1"/>
</dbReference>
<comment type="catalytic activity">
    <reaction evidence="4">
        <text>L-proline + NADP(+) = (S)-1-pyrroline-5-carboxylate + NADPH + 2 H(+)</text>
        <dbReference type="Rhea" id="RHEA:14109"/>
        <dbReference type="ChEBI" id="CHEBI:15378"/>
        <dbReference type="ChEBI" id="CHEBI:17388"/>
        <dbReference type="ChEBI" id="CHEBI:57783"/>
        <dbReference type="ChEBI" id="CHEBI:58349"/>
        <dbReference type="ChEBI" id="CHEBI:60039"/>
        <dbReference type="EC" id="1.5.1.2"/>
    </reaction>
</comment>
<dbReference type="EMBL" id="SHBJ01000019">
    <property type="protein sequence ID" value="RZO28082.1"/>
    <property type="molecule type" value="Genomic_DNA"/>
</dbReference>
<feature type="binding site" evidence="5">
    <location>
        <begin position="65"/>
        <end position="68"/>
    </location>
    <ligand>
        <name>NADP(+)</name>
        <dbReference type="ChEBI" id="CHEBI:58349"/>
    </ligand>
</feature>
<dbReference type="SUPFAM" id="SSF48179">
    <property type="entry name" value="6-phosphogluconate dehydrogenase C-terminal domain-like"/>
    <property type="match status" value="1"/>
</dbReference>
<keyword evidence="4" id="KW-0963">Cytoplasm</keyword>
<dbReference type="Pfam" id="PF03807">
    <property type="entry name" value="F420_oxidored"/>
    <property type="match status" value="1"/>
</dbReference>
<dbReference type="Gene3D" id="1.10.3730.10">
    <property type="entry name" value="ProC C-terminal domain-like"/>
    <property type="match status" value="1"/>
</dbReference>
<feature type="binding site" evidence="5">
    <location>
        <position position="54"/>
    </location>
    <ligand>
        <name>NADPH</name>
        <dbReference type="ChEBI" id="CHEBI:57783"/>
    </ligand>
</feature>
<feature type="domain" description="Pyrroline-5-carboxylate reductase catalytic N-terminal" evidence="6">
    <location>
        <begin position="4"/>
        <end position="93"/>
    </location>
</feature>
<evidence type="ECO:0000256" key="1">
    <source>
        <dbReference type="ARBA" id="ARBA00005525"/>
    </source>
</evidence>
<dbReference type="Proteomes" id="UP000315283">
    <property type="component" value="Unassembled WGS sequence"/>
</dbReference>
<evidence type="ECO:0000256" key="3">
    <source>
        <dbReference type="ARBA" id="ARBA00023002"/>
    </source>
</evidence>
<dbReference type="HAMAP" id="MF_01925">
    <property type="entry name" value="P5C_reductase"/>
    <property type="match status" value="1"/>
</dbReference>
<feature type="domain" description="Pyrroline-5-carboxylate reductase dimerisation" evidence="7">
    <location>
        <begin position="155"/>
        <end position="258"/>
    </location>
</feature>
<evidence type="ECO:0000256" key="2">
    <source>
        <dbReference type="ARBA" id="ARBA00022857"/>
    </source>
</evidence>
<dbReference type="InterPro" id="IPR053790">
    <property type="entry name" value="P5CR-like_CS"/>
</dbReference>
<keyword evidence="4" id="KW-0641">Proline biosynthesis</keyword>
<accession>A0A520N3K9</accession>
<dbReference type="InterPro" id="IPR028939">
    <property type="entry name" value="P5C_Rdtase_cat_N"/>
</dbReference>
<dbReference type="Gene3D" id="3.40.50.720">
    <property type="entry name" value="NAD(P)-binding Rossmann-like Domain"/>
    <property type="match status" value="1"/>
</dbReference>
<dbReference type="InterPro" id="IPR008927">
    <property type="entry name" value="6-PGluconate_DH-like_C_sf"/>
</dbReference>
<evidence type="ECO:0000259" key="6">
    <source>
        <dbReference type="Pfam" id="PF03807"/>
    </source>
</evidence>
<organism evidence="8 9">
    <name type="scientific">SAR86 cluster bacterium</name>
    <dbReference type="NCBI Taxonomy" id="2030880"/>
    <lineage>
        <taxon>Bacteria</taxon>
        <taxon>Pseudomonadati</taxon>
        <taxon>Pseudomonadota</taxon>
        <taxon>Gammaproteobacteria</taxon>
        <taxon>SAR86 cluster</taxon>
    </lineage>
</organism>
<dbReference type="PANTHER" id="PTHR11645:SF0">
    <property type="entry name" value="PYRROLINE-5-CARBOXYLATE REDUCTASE 3"/>
    <property type="match status" value="1"/>
</dbReference>
<evidence type="ECO:0000256" key="5">
    <source>
        <dbReference type="PIRSR" id="PIRSR000193-1"/>
    </source>
</evidence>
<keyword evidence="2 4" id="KW-0521">NADP</keyword>
<comment type="caution">
    <text evidence="8">The sequence shown here is derived from an EMBL/GenBank/DDBJ whole genome shotgun (WGS) entry which is preliminary data.</text>
</comment>
<dbReference type="PIRSF" id="PIRSF000193">
    <property type="entry name" value="Pyrrol-5-carb_rd"/>
    <property type="match status" value="1"/>
</dbReference>
<dbReference type="GO" id="GO:0055129">
    <property type="term" value="P:L-proline biosynthetic process"/>
    <property type="evidence" value="ECO:0007669"/>
    <property type="project" value="UniProtKB-UniRule"/>
</dbReference>
<keyword evidence="4" id="KW-0028">Amino-acid biosynthesis</keyword>
<dbReference type="InterPro" id="IPR029036">
    <property type="entry name" value="P5CR_dimer"/>
</dbReference>
<evidence type="ECO:0000256" key="4">
    <source>
        <dbReference type="HAMAP-Rule" id="MF_01925"/>
    </source>
</evidence>
<dbReference type="InterPro" id="IPR000304">
    <property type="entry name" value="Pyrroline-COOH_reductase"/>
</dbReference>
<dbReference type="GO" id="GO:0004735">
    <property type="term" value="F:pyrroline-5-carboxylate reductase activity"/>
    <property type="evidence" value="ECO:0007669"/>
    <property type="project" value="UniProtKB-UniRule"/>
</dbReference>
<comment type="pathway">
    <text evidence="4">Amino-acid biosynthesis; L-proline biosynthesis; L-proline from L-glutamate 5-semialdehyde: step 1/1.</text>
</comment>
<comment type="subcellular location">
    <subcellularLocation>
        <location evidence="4">Cytoplasm</location>
    </subcellularLocation>
</comment>
<dbReference type="PROSITE" id="PS00521">
    <property type="entry name" value="P5CR"/>
    <property type="match status" value="1"/>
</dbReference>
<dbReference type="GO" id="GO:0005737">
    <property type="term" value="C:cytoplasm"/>
    <property type="evidence" value="ECO:0007669"/>
    <property type="project" value="UniProtKB-SubCell"/>
</dbReference>
<protein>
    <recommendedName>
        <fullName evidence="4">Pyrroline-5-carboxylate reductase</fullName>
        <shortName evidence="4">P5C reductase</shortName>
        <shortName evidence="4">P5CR</shortName>
        <ecNumber evidence="4">1.5.1.2</ecNumber>
    </recommendedName>
    <alternativeName>
        <fullName evidence="4">PCA reductase</fullName>
    </alternativeName>
</protein>
<comment type="catalytic activity">
    <reaction evidence="4">
        <text>L-proline + NAD(+) = (S)-1-pyrroline-5-carboxylate + NADH + 2 H(+)</text>
        <dbReference type="Rhea" id="RHEA:14105"/>
        <dbReference type="ChEBI" id="CHEBI:15378"/>
        <dbReference type="ChEBI" id="CHEBI:17388"/>
        <dbReference type="ChEBI" id="CHEBI:57540"/>
        <dbReference type="ChEBI" id="CHEBI:57945"/>
        <dbReference type="ChEBI" id="CHEBI:60039"/>
        <dbReference type="EC" id="1.5.1.2"/>
    </reaction>
</comment>
<dbReference type="AlphaFoldDB" id="A0A520N3K9"/>
<dbReference type="UniPathway" id="UPA00098">
    <property type="reaction ID" value="UER00361"/>
</dbReference>
<comment type="similarity">
    <text evidence="1 4">Belongs to the pyrroline-5-carboxylate reductase family.</text>
</comment>
<dbReference type="InterPro" id="IPR036291">
    <property type="entry name" value="NAD(P)-bd_dom_sf"/>
</dbReference>
<dbReference type="PANTHER" id="PTHR11645">
    <property type="entry name" value="PYRROLINE-5-CARBOXYLATE REDUCTASE"/>
    <property type="match status" value="1"/>
</dbReference>
<evidence type="ECO:0000313" key="9">
    <source>
        <dbReference type="Proteomes" id="UP000315283"/>
    </source>
</evidence>
<keyword evidence="3 4" id="KW-0560">Oxidoreductase</keyword>
<evidence type="ECO:0000259" key="7">
    <source>
        <dbReference type="Pfam" id="PF14748"/>
    </source>
</evidence>
<proteinExistence type="inferred from homology"/>
<dbReference type="SUPFAM" id="SSF51735">
    <property type="entry name" value="NAD(P)-binding Rossmann-fold domains"/>
    <property type="match status" value="1"/>
</dbReference>
<reference evidence="8 9" key="1">
    <citation type="submission" date="2019-02" db="EMBL/GenBank/DDBJ databases">
        <title>Prokaryotic population dynamics and viral predation in marine succession experiment using metagenomics: the confinement effect.</title>
        <authorList>
            <person name="Haro-Moreno J.M."/>
            <person name="Rodriguez-Valera F."/>
            <person name="Lopez-Perez M."/>
        </authorList>
    </citation>
    <scope>NUCLEOTIDE SEQUENCE [LARGE SCALE GENOMIC DNA]</scope>
    <source>
        <strain evidence="8">MED-G164</strain>
    </source>
</reference>
<gene>
    <name evidence="4" type="primary">proC</name>
    <name evidence="8" type="ORF">EVA97_03190</name>
</gene>
<comment type="function">
    <text evidence="4">Catalyzes the reduction of 1-pyrroline-5-carboxylate (PCA) to L-proline.</text>
</comment>
<sequence>MKNIVLFGGGNIAQAVVEGLINADFKPDNIFYIDRNTRNQKALKKLKIKNLKKNASIKIDLFILAVKPKDAIEAYKQILNEYKDPKIVSFVAGIKSKKYIKLNQDIQFLRAMPNTSARFNLGITAIYNSSFSKNNLAKVSKLFKKIGIVMNLDNESKIDIFTGMIGSGPAYFFYLLKSYEKKLMSLCNQDKKKVNAAMVNLIKGVGFSIENNDNLDELIDAVASKKGTTEAGLKSFKSEKLDKIFEKGISAAIKRSKEISNEF</sequence>
<dbReference type="EC" id="1.5.1.2" evidence="4"/>